<dbReference type="Gene3D" id="3.10.20.30">
    <property type="match status" value="1"/>
</dbReference>
<dbReference type="Proteomes" id="UP000177382">
    <property type="component" value="Unassembled WGS sequence"/>
</dbReference>
<dbReference type="InterPro" id="IPR012676">
    <property type="entry name" value="TGS-like"/>
</dbReference>
<dbReference type="EMBL" id="MGFX01000001">
    <property type="protein sequence ID" value="OGM15997.1"/>
    <property type="molecule type" value="Genomic_DNA"/>
</dbReference>
<accession>A0A1F7XLU0</accession>
<dbReference type="STRING" id="1802485.A2V97_04500"/>
<evidence type="ECO:0000259" key="3">
    <source>
        <dbReference type="PROSITE" id="PS51831"/>
    </source>
</evidence>
<dbReference type="NCBIfam" id="TIGR00691">
    <property type="entry name" value="spoT_relA"/>
    <property type="match status" value="1"/>
</dbReference>
<dbReference type="SUPFAM" id="SSF109604">
    <property type="entry name" value="HD-domain/PDEase-like"/>
    <property type="match status" value="1"/>
</dbReference>
<dbReference type="SUPFAM" id="SSF81301">
    <property type="entry name" value="Nucleotidyltransferase"/>
    <property type="match status" value="1"/>
</dbReference>
<name>A0A1F7XLU0_9BACT</name>
<dbReference type="InterPro" id="IPR012675">
    <property type="entry name" value="Beta-grasp_dom_sf"/>
</dbReference>
<dbReference type="PANTHER" id="PTHR21262">
    <property type="entry name" value="GUANOSINE-3',5'-BIS DIPHOSPHATE 3'-PYROPHOSPHOHYDROLASE"/>
    <property type="match status" value="1"/>
</dbReference>
<protein>
    <recommendedName>
        <fullName evidence="7">TGS domain-containing protein</fullName>
    </recommendedName>
</protein>
<dbReference type="SUPFAM" id="SSF81271">
    <property type="entry name" value="TGS-like"/>
    <property type="match status" value="1"/>
</dbReference>
<dbReference type="GO" id="GO:0015969">
    <property type="term" value="P:guanosine tetraphosphate metabolic process"/>
    <property type="evidence" value="ECO:0007669"/>
    <property type="project" value="InterPro"/>
</dbReference>
<dbReference type="InterPro" id="IPR006674">
    <property type="entry name" value="HD_domain"/>
</dbReference>
<feature type="domain" description="HD" evidence="3">
    <location>
        <begin position="51"/>
        <end position="151"/>
    </location>
</feature>
<proteinExistence type="inferred from homology"/>
<comment type="pathway">
    <text evidence="1">Purine metabolism.</text>
</comment>
<organism evidence="5 6">
    <name type="scientific">Candidatus Woesebacteria bacterium RBG_16_42_24</name>
    <dbReference type="NCBI Taxonomy" id="1802485"/>
    <lineage>
        <taxon>Bacteria</taxon>
        <taxon>Candidatus Woeseibacteriota</taxon>
    </lineage>
</organism>
<evidence type="ECO:0008006" key="7">
    <source>
        <dbReference type="Google" id="ProtNLM"/>
    </source>
</evidence>
<dbReference type="CDD" id="cd01668">
    <property type="entry name" value="TGS_RSH"/>
    <property type="match status" value="1"/>
</dbReference>
<comment type="similarity">
    <text evidence="2">Belongs to the relA/spoT family.</text>
</comment>
<dbReference type="AlphaFoldDB" id="A0A1F7XLU0"/>
<evidence type="ECO:0000256" key="2">
    <source>
        <dbReference type="RuleBase" id="RU003847"/>
    </source>
</evidence>
<dbReference type="Pfam" id="PF02824">
    <property type="entry name" value="TGS"/>
    <property type="match status" value="1"/>
</dbReference>
<dbReference type="FunFam" id="3.10.20.30:FF:000002">
    <property type="entry name" value="GTP pyrophosphokinase (RelA/SpoT)"/>
    <property type="match status" value="1"/>
</dbReference>
<comment type="function">
    <text evidence="2">In eubacteria ppGpp (guanosine 3'-diphosphate 5'-diphosphate) is a mediator of the stringent response that coordinates a variety of cellular activities in response to changes in nutritional abundance.</text>
</comment>
<dbReference type="Gene3D" id="1.10.3210.10">
    <property type="entry name" value="Hypothetical protein af1432"/>
    <property type="match status" value="1"/>
</dbReference>
<feature type="domain" description="TGS" evidence="4">
    <location>
        <begin position="405"/>
        <end position="466"/>
    </location>
</feature>
<dbReference type="InterPro" id="IPR033655">
    <property type="entry name" value="TGS_RelA/SpoT"/>
</dbReference>
<dbReference type="CDD" id="cd05399">
    <property type="entry name" value="NT_Rel-Spo_like"/>
    <property type="match status" value="1"/>
</dbReference>
<dbReference type="InterPro" id="IPR004095">
    <property type="entry name" value="TGS"/>
</dbReference>
<dbReference type="GO" id="GO:0005886">
    <property type="term" value="C:plasma membrane"/>
    <property type="evidence" value="ECO:0007669"/>
    <property type="project" value="TreeGrafter"/>
</dbReference>
<evidence type="ECO:0000256" key="1">
    <source>
        <dbReference type="ARBA" id="ARBA00025704"/>
    </source>
</evidence>
<dbReference type="CDD" id="cd00077">
    <property type="entry name" value="HDc"/>
    <property type="match status" value="1"/>
</dbReference>
<dbReference type="InterPro" id="IPR007685">
    <property type="entry name" value="RelA_SpoT"/>
</dbReference>
<dbReference type="SMART" id="SM00954">
    <property type="entry name" value="RelA_SpoT"/>
    <property type="match status" value="1"/>
</dbReference>
<dbReference type="InterPro" id="IPR043519">
    <property type="entry name" value="NT_sf"/>
</dbReference>
<dbReference type="PROSITE" id="PS51831">
    <property type="entry name" value="HD"/>
    <property type="match status" value="1"/>
</dbReference>
<dbReference type="PANTHER" id="PTHR21262:SF31">
    <property type="entry name" value="GTP PYROPHOSPHOKINASE"/>
    <property type="match status" value="1"/>
</dbReference>
<evidence type="ECO:0000313" key="6">
    <source>
        <dbReference type="Proteomes" id="UP000177382"/>
    </source>
</evidence>
<evidence type="ECO:0000313" key="5">
    <source>
        <dbReference type="EMBL" id="OGM15997.1"/>
    </source>
</evidence>
<reference evidence="5 6" key="1">
    <citation type="journal article" date="2016" name="Nat. Commun.">
        <title>Thousands of microbial genomes shed light on interconnected biogeochemical processes in an aquifer system.</title>
        <authorList>
            <person name="Anantharaman K."/>
            <person name="Brown C.T."/>
            <person name="Hug L.A."/>
            <person name="Sharon I."/>
            <person name="Castelle C.J."/>
            <person name="Probst A.J."/>
            <person name="Thomas B.C."/>
            <person name="Singh A."/>
            <person name="Wilkins M.J."/>
            <person name="Karaoz U."/>
            <person name="Brodie E.L."/>
            <person name="Williams K.H."/>
            <person name="Hubbard S.S."/>
            <person name="Banfield J.F."/>
        </authorList>
    </citation>
    <scope>NUCLEOTIDE SEQUENCE [LARGE SCALE GENOMIC DNA]</scope>
</reference>
<gene>
    <name evidence="5" type="ORF">A2V97_04500</name>
</gene>
<dbReference type="Gene3D" id="3.30.460.10">
    <property type="entry name" value="Beta Polymerase, domain 2"/>
    <property type="match status" value="1"/>
</dbReference>
<dbReference type="InterPro" id="IPR003607">
    <property type="entry name" value="HD/PDEase_dom"/>
</dbReference>
<comment type="caution">
    <text evidence="5">The sequence shown here is derived from an EMBL/GenBank/DDBJ whole genome shotgun (WGS) entry which is preliminary data.</text>
</comment>
<dbReference type="Pfam" id="PF04607">
    <property type="entry name" value="RelA_SpoT"/>
    <property type="match status" value="1"/>
</dbReference>
<dbReference type="SMART" id="SM00471">
    <property type="entry name" value="HDc"/>
    <property type="match status" value="1"/>
</dbReference>
<dbReference type="InterPro" id="IPR004811">
    <property type="entry name" value="RelA/Spo_fam"/>
</dbReference>
<sequence>MKKITARQKFTKLLTKILEANKNVDTEYIKKAWAFCKLAHTGQKRMTGEAFANHPLEVALRLADWNLDTATIIAALLHDTIEDGGATKEDIIKQFGKDVYFLVNGVTKITNLRLKGSREAEFTENLRGMLLVMAKDLRVVLLKLADRLHNMQTLHALPPEKQIENAQETLEIYAPLAERLGMGRIKGELEDLAFPYVYPDEFKKVSLESIKYYKEVEVHIEKMRRKILKELAKENIKAEIHGRKKHLYSLWRKLTRPEVDGDFEEIHDIVALRILVGTVSQCYSALGIVHSFFKPVPHIGISDFIAQPKPNGYRCLHTKVFGPGGRIVEVQIRTFLMHEEAEFGVAAHWAYSEQKEELAEEVREKAGGFAPKDKLSWMRQLVTWQKEMSDSEEFLRAVKFDALRHRNFVFSPMGDVYDLPAGATPVDFAYAVHTGLGNNAMGAKVDGKMVSLEYKLKSGQVVEILKSKNPKGPSPDWLVFVTTQLARREINKYLRRKA</sequence>
<evidence type="ECO:0000259" key="4">
    <source>
        <dbReference type="PROSITE" id="PS51880"/>
    </source>
</evidence>
<dbReference type="Pfam" id="PF13328">
    <property type="entry name" value="HD_4"/>
    <property type="match status" value="1"/>
</dbReference>
<dbReference type="PROSITE" id="PS51880">
    <property type="entry name" value="TGS"/>
    <property type="match status" value="1"/>
</dbReference>
<dbReference type="FunFam" id="1.10.3210.10:FF:000001">
    <property type="entry name" value="GTP pyrophosphokinase RelA"/>
    <property type="match status" value="1"/>
</dbReference>